<gene>
    <name evidence="2" type="ORF">FB45DRAFT_169123</name>
</gene>
<feature type="compositionally biased region" description="Pro residues" evidence="1">
    <location>
        <begin position="203"/>
        <end position="218"/>
    </location>
</feature>
<keyword evidence="3" id="KW-1185">Reference proteome</keyword>
<feature type="region of interest" description="Disordered" evidence="1">
    <location>
        <begin position="133"/>
        <end position="226"/>
    </location>
</feature>
<sequence>MNAELIALRQECDEARAQLGLEARLRKERDEARAHISFVTQTTEARLRTERDEARTQLDERTKAFCAVQIWSRGKFDEMDYMLRMAQHEKGLMYQEVEVLRKENRQLRYAVAQIVQKAQMRFSQLQAELIAAKTGGSRSTGQENAQGEPEIIYPPPPPASSPVLPLPQSTSLQKTDFTMLPKTEPFTDLDLQYPPEICQTPNISPPPGTGSKPLPPFGWDPDRKRR</sequence>
<dbReference type="EMBL" id="JARKIF010000019">
    <property type="protein sequence ID" value="KAJ7618551.1"/>
    <property type="molecule type" value="Genomic_DNA"/>
</dbReference>
<dbReference type="AlphaFoldDB" id="A0AAD7BEH8"/>
<comment type="caution">
    <text evidence="2">The sequence shown here is derived from an EMBL/GenBank/DDBJ whole genome shotgun (WGS) entry which is preliminary data.</text>
</comment>
<accession>A0AAD7BEH8</accession>
<protein>
    <submittedName>
        <fullName evidence="2">Uncharacterized protein</fullName>
    </submittedName>
</protein>
<feature type="compositionally biased region" description="Polar residues" evidence="1">
    <location>
        <begin position="136"/>
        <end position="145"/>
    </location>
</feature>
<evidence type="ECO:0000313" key="2">
    <source>
        <dbReference type="EMBL" id="KAJ7618551.1"/>
    </source>
</evidence>
<evidence type="ECO:0000256" key="1">
    <source>
        <dbReference type="SAM" id="MobiDB-lite"/>
    </source>
</evidence>
<evidence type="ECO:0000313" key="3">
    <source>
        <dbReference type="Proteomes" id="UP001221142"/>
    </source>
</evidence>
<reference evidence="2" key="1">
    <citation type="submission" date="2023-03" db="EMBL/GenBank/DDBJ databases">
        <title>Massive genome expansion in bonnet fungi (Mycena s.s.) driven by repeated elements and novel gene families across ecological guilds.</title>
        <authorList>
            <consortium name="Lawrence Berkeley National Laboratory"/>
            <person name="Harder C.B."/>
            <person name="Miyauchi S."/>
            <person name="Viragh M."/>
            <person name="Kuo A."/>
            <person name="Thoen E."/>
            <person name="Andreopoulos B."/>
            <person name="Lu D."/>
            <person name="Skrede I."/>
            <person name="Drula E."/>
            <person name="Henrissat B."/>
            <person name="Morin E."/>
            <person name="Kohler A."/>
            <person name="Barry K."/>
            <person name="LaButti K."/>
            <person name="Morin E."/>
            <person name="Salamov A."/>
            <person name="Lipzen A."/>
            <person name="Mereny Z."/>
            <person name="Hegedus B."/>
            <person name="Baldrian P."/>
            <person name="Stursova M."/>
            <person name="Weitz H."/>
            <person name="Taylor A."/>
            <person name="Grigoriev I.V."/>
            <person name="Nagy L.G."/>
            <person name="Martin F."/>
            <person name="Kauserud H."/>
        </authorList>
    </citation>
    <scope>NUCLEOTIDE SEQUENCE</scope>
    <source>
        <strain evidence="2">9284</strain>
    </source>
</reference>
<proteinExistence type="predicted"/>
<name>A0AAD7BEH8_9AGAR</name>
<dbReference type="Proteomes" id="UP001221142">
    <property type="component" value="Unassembled WGS sequence"/>
</dbReference>
<organism evidence="2 3">
    <name type="scientific">Roridomyces roridus</name>
    <dbReference type="NCBI Taxonomy" id="1738132"/>
    <lineage>
        <taxon>Eukaryota</taxon>
        <taxon>Fungi</taxon>
        <taxon>Dikarya</taxon>
        <taxon>Basidiomycota</taxon>
        <taxon>Agaricomycotina</taxon>
        <taxon>Agaricomycetes</taxon>
        <taxon>Agaricomycetidae</taxon>
        <taxon>Agaricales</taxon>
        <taxon>Marasmiineae</taxon>
        <taxon>Mycenaceae</taxon>
        <taxon>Roridomyces</taxon>
    </lineage>
</organism>